<dbReference type="PANTHER" id="PTHR43102">
    <property type="entry name" value="SLR1143 PROTEIN"/>
    <property type="match status" value="1"/>
</dbReference>
<dbReference type="Gene3D" id="3.30.70.270">
    <property type="match status" value="1"/>
</dbReference>
<dbReference type="RefSeq" id="WP_090134523.1">
    <property type="nucleotide sequence ID" value="NZ_FMBC01000009.1"/>
</dbReference>
<proteinExistence type="predicted"/>
<dbReference type="SMART" id="SM00065">
    <property type="entry name" value="GAF"/>
    <property type="match status" value="1"/>
</dbReference>
<dbReference type="InterPro" id="IPR029787">
    <property type="entry name" value="Nucleotide_cyclase"/>
</dbReference>
<gene>
    <name evidence="2" type="ORF">GA0061070_100920</name>
</gene>
<keyword evidence="3" id="KW-1185">Reference proteome</keyword>
<dbReference type="InterPro" id="IPR043128">
    <property type="entry name" value="Rev_trsase/Diguanyl_cyclase"/>
</dbReference>
<dbReference type="Gene3D" id="3.30.450.40">
    <property type="match status" value="1"/>
</dbReference>
<reference evidence="3" key="1">
    <citation type="submission" date="2016-08" db="EMBL/GenBank/DDBJ databases">
        <authorList>
            <person name="Varghese N."/>
            <person name="Submissions Spin"/>
        </authorList>
    </citation>
    <scope>NUCLEOTIDE SEQUENCE [LARGE SCALE GENOMIC DNA]</scope>
    <source>
        <strain evidence="3">REICA_142</strain>
    </source>
</reference>
<sequence>MIFPAMPVNENERLKSLYMMDLLDKKDDERFDRLTRMAKTTFDVPIAVISLLDRDRQWLLSRSGIDTHETPRNLSFCAHAILEEGVFIVKDTLADPRFAENPFVTGEPWVRFYAGCPVRLPDGAIAGTICIIDTYPRPFSSAEINTLLDFAAIVEDEFLILSMAMSDLLTGMPNSRGFYRSGEKRFAWLKEHKKDLSLLYFTIDNLKSINELLGNKEGDEVVKTFASALTKCLKDQDIAARLGGGEFAVLLANTPTHSADAFLFDLQSRIDAVERLSGKNYHINYSHGIIENGGDKYTTLRGMLEDCDKVMYSEKRRR</sequence>
<dbReference type="Pfam" id="PF00990">
    <property type="entry name" value="GGDEF"/>
    <property type="match status" value="1"/>
</dbReference>
<dbReference type="InterPro" id="IPR000160">
    <property type="entry name" value="GGDEF_dom"/>
</dbReference>
<protein>
    <submittedName>
        <fullName evidence="2">Diguanylate cyclase (GGDEF) domain-containing protein</fullName>
    </submittedName>
</protein>
<accession>A0A1C4BUW6</accession>
<name>A0A1C4BUW6_9ENTR</name>
<dbReference type="NCBIfam" id="TIGR00254">
    <property type="entry name" value="GGDEF"/>
    <property type="match status" value="1"/>
</dbReference>
<dbReference type="SUPFAM" id="SSF55781">
    <property type="entry name" value="GAF domain-like"/>
    <property type="match status" value="1"/>
</dbReference>
<dbReference type="CDD" id="cd01949">
    <property type="entry name" value="GGDEF"/>
    <property type="match status" value="1"/>
</dbReference>
<dbReference type="SUPFAM" id="SSF55073">
    <property type="entry name" value="Nucleotide cyclase"/>
    <property type="match status" value="1"/>
</dbReference>
<dbReference type="PROSITE" id="PS50887">
    <property type="entry name" value="GGDEF"/>
    <property type="match status" value="1"/>
</dbReference>
<dbReference type="Pfam" id="PF01590">
    <property type="entry name" value="GAF"/>
    <property type="match status" value="1"/>
</dbReference>
<dbReference type="InterPro" id="IPR029016">
    <property type="entry name" value="GAF-like_dom_sf"/>
</dbReference>
<dbReference type="PANTHER" id="PTHR43102:SF2">
    <property type="entry name" value="GAF DOMAIN-CONTAINING PROTEIN"/>
    <property type="match status" value="1"/>
</dbReference>
<dbReference type="OrthoDB" id="9812358at2"/>
<dbReference type="InterPro" id="IPR003018">
    <property type="entry name" value="GAF"/>
</dbReference>
<dbReference type="AlphaFoldDB" id="A0A1C4BUW6"/>
<evidence type="ECO:0000313" key="3">
    <source>
        <dbReference type="Proteomes" id="UP000198515"/>
    </source>
</evidence>
<dbReference type="SMART" id="SM00267">
    <property type="entry name" value="GGDEF"/>
    <property type="match status" value="1"/>
</dbReference>
<evidence type="ECO:0000259" key="1">
    <source>
        <dbReference type="PROSITE" id="PS50887"/>
    </source>
</evidence>
<feature type="domain" description="GGDEF" evidence="1">
    <location>
        <begin position="194"/>
        <end position="318"/>
    </location>
</feature>
<dbReference type="Proteomes" id="UP000198515">
    <property type="component" value="Unassembled WGS sequence"/>
</dbReference>
<evidence type="ECO:0000313" key="2">
    <source>
        <dbReference type="EMBL" id="SCC10655.1"/>
    </source>
</evidence>
<organism evidence="2 3">
    <name type="scientific">Kosakonia oryziphila</name>
    <dbReference type="NCBI Taxonomy" id="1005667"/>
    <lineage>
        <taxon>Bacteria</taxon>
        <taxon>Pseudomonadati</taxon>
        <taxon>Pseudomonadota</taxon>
        <taxon>Gammaproteobacteria</taxon>
        <taxon>Enterobacterales</taxon>
        <taxon>Enterobacteriaceae</taxon>
        <taxon>Kosakonia</taxon>
    </lineage>
</organism>
<dbReference type="EMBL" id="FMBC01000009">
    <property type="protein sequence ID" value="SCC10655.1"/>
    <property type="molecule type" value="Genomic_DNA"/>
</dbReference>